<dbReference type="Pfam" id="PF01458">
    <property type="entry name" value="SUFBD_core"/>
    <property type="match status" value="1"/>
</dbReference>
<proteinExistence type="predicted"/>
<dbReference type="InterPro" id="IPR055346">
    <property type="entry name" value="Fe-S_cluster_assembly_SufBD"/>
</dbReference>
<evidence type="ECO:0000313" key="3">
    <source>
        <dbReference type="Proteomes" id="UP000031338"/>
    </source>
</evidence>
<keyword evidence="3" id="KW-1185">Reference proteome</keyword>
<dbReference type="GO" id="GO:0016226">
    <property type="term" value="P:iron-sulfur cluster assembly"/>
    <property type="evidence" value="ECO:0007669"/>
    <property type="project" value="InterPro"/>
</dbReference>
<gene>
    <name evidence="2" type="ORF">NJ75_01531</name>
</gene>
<feature type="domain" description="SUF system FeS cluster assembly SufBD core" evidence="1">
    <location>
        <begin position="55"/>
        <end position="216"/>
    </location>
</feature>
<dbReference type="STRING" id="48936.NJ75_01531"/>
<dbReference type="InterPro" id="IPR000825">
    <property type="entry name" value="SUF_FeS_clus_asmbl_SufBD_core"/>
</dbReference>
<protein>
    <submittedName>
        <fullName evidence="2">SufBD</fullName>
    </submittedName>
</protein>
<dbReference type="EMBL" id="JRVC01000006">
    <property type="protein sequence ID" value="KHS47735.1"/>
    <property type="molecule type" value="Genomic_DNA"/>
</dbReference>
<dbReference type="SUPFAM" id="SSF101960">
    <property type="entry name" value="Stabilizer of iron transporter SufD"/>
    <property type="match status" value="1"/>
</dbReference>
<organism evidence="2 3">
    <name type="scientific">Novosphingobium subterraneum</name>
    <dbReference type="NCBI Taxonomy" id="48936"/>
    <lineage>
        <taxon>Bacteria</taxon>
        <taxon>Pseudomonadati</taxon>
        <taxon>Pseudomonadota</taxon>
        <taxon>Alphaproteobacteria</taxon>
        <taxon>Sphingomonadales</taxon>
        <taxon>Sphingomonadaceae</taxon>
        <taxon>Novosphingobium</taxon>
    </lineage>
</organism>
<dbReference type="PATRIC" id="fig|48936.3.peg.1534"/>
<dbReference type="InterPro" id="IPR037284">
    <property type="entry name" value="SUF_FeS_clus_asmbl_SufBD_sf"/>
</dbReference>
<dbReference type="PANTHER" id="PTHR43575:SF1">
    <property type="entry name" value="PROTEIN ABCI7, CHLOROPLASTIC"/>
    <property type="match status" value="1"/>
</dbReference>
<dbReference type="RefSeq" id="WP_039333068.1">
    <property type="nucleotide sequence ID" value="NZ_JRVC01000006.1"/>
</dbReference>
<accession>A0A0B8ZX91</accession>
<dbReference type="PANTHER" id="PTHR43575">
    <property type="entry name" value="PROTEIN ABCI7, CHLOROPLASTIC"/>
    <property type="match status" value="1"/>
</dbReference>
<name>A0A0B8ZX91_9SPHN</name>
<comment type="caution">
    <text evidence="2">The sequence shown here is derived from an EMBL/GenBank/DDBJ whole genome shotgun (WGS) entry which is preliminary data.</text>
</comment>
<sequence>MTALPTRRQEAFRYADLAALEALWPLPVQDIRVAAGETGASAVVLDGANDAAQDIAITLEDGAEYDLRLLNAGSAYGRIAVKVTLGNGAKFHLGAAQIAGGEQTAEIVTEVVHAEPDAVSSQVVRSVLGGKATGTYLGRVVVARGAIGTDGEQSIRAMLLDRTATANARPELEIYADDVKCAHGCAVGELDPQGLFYLAQRGLPPAEAKKLMLHAFIAEAFVGAADEESLTEAALKALDAVL</sequence>
<dbReference type="Proteomes" id="UP000031338">
    <property type="component" value="Unassembled WGS sequence"/>
</dbReference>
<reference evidence="2 3" key="1">
    <citation type="submission" date="2014-10" db="EMBL/GenBank/DDBJ databases">
        <title>Draft genome sequence of Novosphingobium subterraneum DSM 12447.</title>
        <authorList>
            <person name="Gan H.M."/>
            <person name="Gan H.Y."/>
            <person name="Savka M.A."/>
        </authorList>
    </citation>
    <scope>NUCLEOTIDE SEQUENCE [LARGE SCALE GENOMIC DNA]</scope>
    <source>
        <strain evidence="2 3">DSM 12447</strain>
    </source>
</reference>
<evidence type="ECO:0000313" key="2">
    <source>
        <dbReference type="EMBL" id="KHS47735.1"/>
    </source>
</evidence>
<dbReference type="AlphaFoldDB" id="A0A0B8ZX91"/>
<evidence type="ECO:0000259" key="1">
    <source>
        <dbReference type="Pfam" id="PF01458"/>
    </source>
</evidence>